<reference evidence="2" key="2">
    <citation type="submission" date="2021-09" db="EMBL/GenBank/DDBJ databases">
        <authorList>
            <person name="Gilroy R."/>
        </authorList>
    </citation>
    <scope>NUCLEOTIDE SEQUENCE</scope>
    <source>
        <strain evidence="2">ChiHjej13B12-14962</strain>
    </source>
</reference>
<evidence type="ECO:0000313" key="3">
    <source>
        <dbReference type="Proteomes" id="UP000703315"/>
    </source>
</evidence>
<evidence type="ECO:0000256" key="1">
    <source>
        <dbReference type="SAM" id="Phobius"/>
    </source>
</evidence>
<protein>
    <submittedName>
        <fullName evidence="2">Uncharacterized protein</fullName>
    </submittedName>
</protein>
<dbReference type="EMBL" id="DYXC01000042">
    <property type="protein sequence ID" value="HJF13818.1"/>
    <property type="molecule type" value="Genomic_DNA"/>
</dbReference>
<name>A0A921FKK4_9MICC</name>
<dbReference type="RefSeq" id="WP_303902835.1">
    <property type="nucleotide sequence ID" value="NZ_DYXC01000042.1"/>
</dbReference>
<evidence type="ECO:0000313" key="2">
    <source>
        <dbReference type="EMBL" id="HJF13818.1"/>
    </source>
</evidence>
<keyword evidence="1" id="KW-0472">Membrane</keyword>
<sequence length="92" mass="9866">MVNRLAIGLTYGPQPAMQSEMFPSRTRLSGVSISYVLGAILSGAFVRSIAQWPVGFTGRIGSVGVYLVMDVEAATERDEGHDNTGNMHIHDG</sequence>
<gene>
    <name evidence="2" type="ORF">K8V32_03305</name>
</gene>
<dbReference type="AlphaFoldDB" id="A0A921FKK4"/>
<organism evidence="2 3">
    <name type="scientific">Enteractinococcus helveticum</name>
    <dbReference type="NCBI Taxonomy" id="1837282"/>
    <lineage>
        <taxon>Bacteria</taxon>
        <taxon>Bacillati</taxon>
        <taxon>Actinomycetota</taxon>
        <taxon>Actinomycetes</taxon>
        <taxon>Micrococcales</taxon>
        <taxon>Micrococcaceae</taxon>
    </lineage>
</organism>
<proteinExistence type="predicted"/>
<accession>A0A921FKK4</accession>
<feature type="transmembrane region" description="Helical" evidence="1">
    <location>
        <begin position="28"/>
        <end position="50"/>
    </location>
</feature>
<dbReference type="Proteomes" id="UP000703315">
    <property type="component" value="Unassembled WGS sequence"/>
</dbReference>
<comment type="caution">
    <text evidence="2">The sequence shown here is derived from an EMBL/GenBank/DDBJ whole genome shotgun (WGS) entry which is preliminary data.</text>
</comment>
<keyword evidence="1" id="KW-1133">Transmembrane helix</keyword>
<reference evidence="2" key="1">
    <citation type="journal article" date="2021" name="PeerJ">
        <title>Extensive microbial diversity within the chicken gut microbiome revealed by metagenomics and culture.</title>
        <authorList>
            <person name="Gilroy R."/>
            <person name="Ravi A."/>
            <person name="Getino M."/>
            <person name="Pursley I."/>
            <person name="Horton D.L."/>
            <person name="Alikhan N.F."/>
            <person name="Baker D."/>
            <person name="Gharbi K."/>
            <person name="Hall N."/>
            <person name="Watson M."/>
            <person name="Adriaenssens E.M."/>
            <person name="Foster-Nyarko E."/>
            <person name="Jarju S."/>
            <person name="Secka A."/>
            <person name="Antonio M."/>
            <person name="Oren A."/>
            <person name="Chaudhuri R.R."/>
            <person name="La Ragione R."/>
            <person name="Hildebrand F."/>
            <person name="Pallen M.J."/>
        </authorList>
    </citation>
    <scope>NUCLEOTIDE SEQUENCE</scope>
    <source>
        <strain evidence="2">ChiHjej13B12-14962</strain>
    </source>
</reference>
<keyword evidence="1" id="KW-0812">Transmembrane</keyword>